<dbReference type="Gene3D" id="1.10.720.30">
    <property type="entry name" value="SAP domain"/>
    <property type="match status" value="1"/>
</dbReference>
<sequence>MSQPSRPSAHDARDESGHLIRELHGVTLAHILEYLVAAYGWPGLDSRIRINCFSVDPSIKSSLTFLRRTPWARTKVEALYVETRTSELRKAK</sequence>
<proteinExistence type="predicted"/>
<dbReference type="RefSeq" id="WP_176898158.1">
    <property type="nucleotide sequence ID" value="NZ_JABKAV010000006.1"/>
</dbReference>
<dbReference type="Pfam" id="PF09905">
    <property type="entry name" value="VF530"/>
    <property type="match status" value="1"/>
</dbReference>
<protein>
    <submittedName>
        <fullName evidence="1">DUF2132 domain-containing protein</fullName>
    </submittedName>
</protein>
<dbReference type="Proteomes" id="UP000626554">
    <property type="component" value="Unassembled WGS sequence"/>
</dbReference>
<dbReference type="EMBL" id="JABKAV010000006">
    <property type="protein sequence ID" value="NVO84017.1"/>
    <property type="molecule type" value="Genomic_DNA"/>
</dbReference>
<dbReference type="InterPro" id="IPR018668">
    <property type="entry name" value="DNA-binding_VF530-like"/>
</dbReference>
<keyword evidence="2" id="KW-1185">Reference proteome</keyword>
<dbReference type="InterPro" id="IPR036361">
    <property type="entry name" value="SAP_dom_sf"/>
</dbReference>
<evidence type="ECO:0000313" key="2">
    <source>
        <dbReference type="Proteomes" id="UP000626554"/>
    </source>
</evidence>
<accession>A0ABX2Q174</accession>
<gene>
    <name evidence="1" type="ORF">HW556_03900</name>
</gene>
<reference evidence="1 2" key="1">
    <citation type="submission" date="2020-05" db="EMBL/GenBank/DDBJ databases">
        <title>Hymenobacter terrestris sp. nov. and Hymenobacter lapidiphilus sp. nov., isolated from regoliths in Antarctica.</title>
        <authorList>
            <person name="Sedlacek I."/>
            <person name="Pantucek R."/>
            <person name="Zeman M."/>
            <person name="Holochova P."/>
            <person name="Kralova S."/>
            <person name="Stankova E."/>
            <person name="Sedo O."/>
            <person name="Micenkova L."/>
            <person name="Svec P."/>
            <person name="Gupta V."/>
            <person name="Sood U."/>
            <person name="Korpole U.S."/>
            <person name="Lal R."/>
        </authorList>
    </citation>
    <scope>NUCLEOTIDE SEQUENCE [LARGE SCALE GENOMIC DNA]</scope>
    <source>
        <strain evidence="1 2">P5252</strain>
    </source>
</reference>
<comment type="caution">
    <text evidence="1">The sequence shown here is derived from an EMBL/GenBank/DDBJ whole genome shotgun (WGS) entry which is preliminary data.</text>
</comment>
<evidence type="ECO:0000313" key="1">
    <source>
        <dbReference type="EMBL" id="NVO84017.1"/>
    </source>
</evidence>
<organism evidence="1 2">
    <name type="scientific">Hymenobacter terrestris</name>
    <dbReference type="NCBI Taxonomy" id="2748310"/>
    <lineage>
        <taxon>Bacteria</taxon>
        <taxon>Pseudomonadati</taxon>
        <taxon>Bacteroidota</taxon>
        <taxon>Cytophagia</taxon>
        <taxon>Cytophagales</taxon>
        <taxon>Hymenobacteraceae</taxon>
        <taxon>Hymenobacter</taxon>
    </lineage>
</organism>
<name>A0ABX2Q174_9BACT</name>